<dbReference type="Gene3D" id="3.40.50.300">
    <property type="entry name" value="P-loop containing nucleotide triphosphate hydrolases"/>
    <property type="match status" value="1"/>
</dbReference>
<proteinExistence type="predicted"/>
<gene>
    <name evidence="1" type="ORF">SAMN05216289_104178</name>
</gene>
<dbReference type="GO" id="GO:0016301">
    <property type="term" value="F:kinase activity"/>
    <property type="evidence" value="ECO:0007669"/>
    <property type="project" value="UniProtKB-KW"/>
</dbReference>
<reference evidence="1 2" key="1">
    <citation type="submission" date="2016-10" db="EMBL/GenBank/DDBJ databases">
        <authorList>
            <person name="de Groot N.N."/>
        </authorList>
    </citation>
    <scope>NUCLEOTIDE SEQUENCE [LARGE SCALE GENOMIC DNA]</scope>
    <source>
        <strain evidence="1 2">CGMCC 1.7659</strain>
    </source>
</reference>
<keyword evidence="2" id="KW-1185">Reference proteome</keyword>
<keyword evidence="1" id="KW-0418">Kinase</keyword>
<keyword evidence="1" id="KW-0808">Transferase</keyword>
<dbReference type="Proteomes" id="UP000198575">
    <property type="component" value="Unassembled WGS sequence"/>
</dbReference>
<evidence type="ECO:0000313" key="2">
    <source>
        <dbReference type="Proteomes" id="UP000198575"/>
    </source>
</evidence>
<protein>
    <submittedName>
        <fullName evidence="1">D-glycerate 3-kinase</fullName>
    </submittedName>
</protein>
<evidence type="ECO:0000313" key="1">
    <source>
        <dbReference type="EMBL" id="SFN11248.1"/>
    </source>
</evidence>
<accession>A0A1I4WC47</accession>
<dbReference type="STRING" id="578942.SAMN05216289_104178"/>
<dbReference type="EMBL" id="FOVF01000004">
    <property type="protein sequence ID" value="SFN11248.1"/>
    <property type="molecule type" value="Genomic_DNA"/>
</dbReference>
<sequence>MVADILSHMLDGIGASSRPHLVGLSALQGSGKSTLAAQLVAAAKERGMAALALSLDDFYFGRRQRLALAREVHPLLAVRTVPGTHDIALLERTLDALSSAAPTSPARIPRFDKGTDTRLPPSRWRTVRRRPQLVVLEGWCVGVGAQEDAALREPLNALEREHDADRRWRRFVNAQLGGDYARLWQRIDHVVLLRAPAYEVVRRWREEQERGLRRRGAARAMSPAQVRRFLEFAERLSRHALASLPERANLVVALDEERRVTAVRPRIPRAASRAPAGRY</sequence>
<name>A0A1I4WC47_9GAMM</name>
<dbReference type="SUPFAM" id="SSF52540">
    <property type="entry name" value="P-loop containing nucleoside triphosphate hydrolases"/>
    <property type="match status" value="1"/>
</dbReference>
<dbReference type="InterPro" id="IPR027417">
    <property type="entry name" value="P-loop_NTPase"/>
</dbReference>
<dbReference type="AlphaFoldDB" id="A0A1I4WC47"/>
<organism evidence="1 2">
    <name type="scientific">Dokdonella immobilis</name>
    <dbReference type="NCBI Taxonomy" id="578942"/>
    <lineage>
        <taxon>Bacteria</taxon>
        <taxon>Pseudomonadati</taxon>
        <taxon>Pseudomonadota</taxon>
        <taxon>Gammaproteobacteria</taxon>
        <taxon>Lysobacterales</taxon>
        <taxon>Rhodanobacteraceae</taxon>
        <taxon>Dokdonella</taxon>
    </lineage>
</organism>